<comment type="caution">
    <text evidence="13">The sequence shown here is derived from an EMBL/GenBank/DDBJ whole genome shotgun (WGS) entry which is preliminary data.</text>
</comment>
<evidence type="ECO:0000259" key="11">
    <source>
        <dbReference type="Pfam" id="PF25994"/>
    </source>
</evidence>
<feature type="domain" description="AprE-like beta-barrel" evidence="12">
    <location>
        <begin position="311"/>
        <end position="394"/>
    </location>
</feature>
<evidence type="ECO:0000256" key="1">
    <source>
        <dbReference type="ARBA" id="ARBA00004377"/>
    </source>
</evidence>
<evidence type="ECO:0000256" key="10">
    <source>
        <dbReference type="SAM" id="Coils"/>
    </source>
</evidence>
<comment type="subcellular location">
    <subcellularLocation>
        <location evidence="1 9">Cell inner membrane</location>
        <topology evidence="1 9">Single-pass membrane protein</topology>
    </subcellularLocation>
</comment>
<dbReference type="InterPro" id="IPR010129">
    <property type="entry name" value="T1SS_HlyD"/>
</dbReference>
<dbReference type="Proteomes" id="UP000260665">
    <property type="component" value="Unassembled WGS sequence"/>
</dbReference>
<evidence type="ECO:0000256" key="5">
    <source>
        <dbReference type="ARBA" id="ARBA00022519"/>
    </source>
</evidence>
<proteinExistence type="inferred from homology"/>
<gene>
    <name evidence="13" type="ORF">DIC66_06495</name>
</gene>
<dbReference type="InterPro" id="IPR050739">
    <property type="entry name" value="MFP"/>
</dbReference>
<comment type="similarity">
    <text evidence="2 9">Belongs to the membrane fusion protein (MFP) (TC 8.A.1) family.</text>
</comment>
<evidence type="ECO:0000256" key="9">
    <source>
        <dbReference type="RuleBase" id="RU365093"/>
    </source>
</evidence>
<keyword evidence="8" id="KW-0472">Membrane</keyword>
<evidence type="ECO:0000259" key="12">
    <source>
        <dbReference type="Pfam" id="PF26002"/>
    </source>
</evidence>
<sequence length="419" mass="45664">MRLPRSLQPRQAFVLIVLAGSTCLLAWAALARVDVIVRTDGRIVPAGKAQIVQHLEGGIVRNILVHEGEVVKAGQILLELSDIQARSTVQQERSRSAMLRGREARLLAESTGAGSLVFPKDLVDEEVRRAETAAYQSRRARVGEEVAALRGQTAQKRGEIAETEGRRRNLLAEVEVAQQQLRVLEGLKRNGAASNMEVLDSQSRLQRLLSQITEAEATLPRLRAAVAESESRVGEVQAKFRAEASGELTQIRGDLEKSGFELNTTTDRLERNRVRAPVSGFVNRLQVATIGGVVRPGEALMEITSDDSGVLIEAKARPNDRAGLHSGLPARVRIGAYDYATYGALDGSVTEVSADTLTDEREGRYYRVMVKIASKGHSPLAAVPGMTAEADIVVGKRTVLSYVFSPLMRFRDGAFRDPV</sequence>
<keyword evidence="6" id="KW-0812">Transmembrane</keyword>
<dbReference type="Gene3D" id="1.10.287.1490">
    <property type="match status" value="1"/>
</dbReference>
<dbReference type="RefSeq" id="WP_117175268.1">
    <property type="nucleotide sequence ID" value="NZ_QFZK01000003.1"/>
</dbReference>
<dbReference type="Gene3D" id="2.40.30.170">
    <property type="match status" value="1"/>
</dbReference>
<evidence type="ECO:0000313" key="14">
    <source>
        <dbReference type="Proteomes" id="UP000260665"/>
    </source>
</evidence>
<dbReference type="OrthoDB" id="9775513at2"/>
<keyword evidence="5 9" id="KW-0997">Cell inner membrane</keyword>
<dbReference type="EMBL" id="QFZK01000003">
    <property type="protein sequence ID" value="RFO97518.1"/>
    <property type="molecule type" value="Genomic_DNA"/>
</dbReference>
<name>A0A3E1RDS4_9BURK</name>
<protein>
    <recommendedName>
        <fullName evidence="9">Membrane fusion protein (MFP) family protein</fullName>
    </recommendedName>
</protein>
<feature type="domain" description="AprE-like long alpha-helical hairpin" evidence="11">
    <location>
        <begin position="85"/>
        <end position="267"/>
    </location>
</feature>
<accession>A0A3E1RDS4</accession>
<keyword evidence="7" id="KW-1133">Transmembrane helix</keyword>
<keyword evidence="3 9" id="KW-0813">Transport</keyword>
<dbReference type="PRINTS" id="PR01490">
    <property type="entry name" value="RTXTOXIND"/>
</dbReference>
<evidence type="ECO:0000313" key="13">
    <source>
        <dbReference type="EMBL" id="RFO97518.1"/>
    </source>
</evidence>
<dbReference type="GO" id="GO:0015031">
    <property type="term" value="P:protein transport"/>
    <property type="evidence" value="ECO:0007669"/>
    <property type="project" value="InterPro"/>
</dbReference>
<keyword evidence="4 9" id="KW-1003">Cell membrane</keyword>
<dbReference type="AlphaFoldDB" id="A0A3E1RDS4"/>
<dbReference type="PANTHER" id="PTHR30386">
    <property type="entry name" value="MEMBRANE FUSION SUBUNIT OF EMRAB-TOLC MULTIDRUG EFFLUX PUMP"/>
    <property type="match status" value="1"/>
</dbReference>
<organism evidence="13 14">
    <name type="scientific">Rhodoferax lacus</name>
    <dbReference type="NCBI Taxonomy" id="2184758"/>
    <lineage>
        <taxon>Bacteria</taxon>
        <taxon>Pseudomonadati</taxon>
        <taxon>Pseudomonadota</taxon>
        <taxon>Betaproteobacteria</taxon>
        <taxon>Burkholderiales</taxon>
        <taxon>Comamonadaceae</taxon>
        <taxon>Rhodoferax</taxon>
    </lineage>
</organism>
<evidence type="ECO:0000256" key="8">
    <source>
        <dbReference type="ARBA" id="ARBA00023136"/>
    </source>
</evidence>
<feature type="coiled-coil region" evidence="10">
    <location>
        <begin position="160"/>
        <end position="232"/>
    </location>
</feature>
<keyword evidence="14" id="KW-1185">Reference proteome</keyword>
<dbReference type="NCBIfam" id="TIGR01843">
    <property type="entry name" value="type_I_hlyD"/>
    <property type="match status" value="1"/>
</dbReference>
<dbReference type="InterPro" id="IPR058781">
    <property type="entry name" value="HH_AprE-like"/>
</dbReference>
<reference evidence="13 14" key="1">
    <citation type="submission" date="2018-05" db="EMBL/GenBank/DDBJ databases">
        <title>Rhodoferax soyangensis sp.nov., isolated from an oligotrophic freshwater lake.</title>
        <authorList>
            <person name="Park M."/>
        </authorList>
    </citation>
    <scope>NUCLEOTIDE SEQUENCE [LARGE SCALE GENOMIC DNA]</scope>
    <source>
        <strain evidence="13 14">IMCC26218</strain>
    </source>
</reference>
<dbReference type="GO" id="GO:0005886">
    <property type="term" value="C:plasma membrane"/>
    <property type="evidence" value="ECO:0007669"/>
    <property type="project" value="UniProtKB-SubCell"/>
</dbReference>
<evidence type="ECO:0000256" key="7">
    <source>
        <dbReference type="ARBA" id="ARBA00022989"/>
    </source>
</evidence>
<keyword evidence="10" id="KW-0175">Coiled coil</keyword>
<evidence type="ECO:0000256" key="3">
    <source>
        <dbReference type="ARBA" id="ARBA00022448"/>
    </source>
</evidence>
<dbReference type="Pfam" id="PF25994">
    <property type="entry name" value="HH_AprE"/>
    <property type="match status" value="1"/>
</dbReference>
<dbReference type="Pfam" id="PF26002">
    <property type="entry name" value="Beta-barrel_AprE"/>
    <property type="match status" value="1"/>
</dbReference>
<dbReference type="InterPro" id="IPR058982">
    <property type="entry name" value="Beta-barrel_AprE"/>
</dbReference>
<evidence type="ECO:0000256" key="6">
    <source>
        <dbReference type="ARBA" id="ARBA00022692"/>
    </source>
</evidence>
<evidence type="ECO:0000256" key="4">
    <source>
        <dbReference type="ARBA" id="ARBA00022475"/>
    </source>
</evidence>
<dbReference type="PANTHER" id="PTHR30386:SF26">
    <property type="entry name" value="TRANSPORT PROTEIN COMB"/>
    <property type="match status" value="1"/>
</dbReference>
<evidence type="ECO:0000256" key="2">
    <source>
        <dbReference type="ARBA" id="ARBA00009477"/>
    </source>
</evidence>